<evidence type="ECO:0000313" key="2">
    <source>
        <dbReference type="Proteomes" id="UP000006906"/>
    </source>
</evidence>
<reference evidence="1 2" key="1">
    <citation type="journal article" date="2007" name="Science">
        <title>The Chlamydomonas genome reveals the evolution of key animal and plant functions.</title>
        <authorList>
            <person name="Merchant S.S."/>
            <person name="Prochnik S.E."/>
            <person name="Vallon O."/>
            <person name="Harris E.H."/>
            <person name="Karpowicz S.J."/>
            <person name="Witman G.B."/>
            <person name="Terry A."/>
            <person name="Salamov A."/>
            <person name="Fritz-Laylin L.K."/>
            <person name="Marechal-Drouard L."/>
            <person name="Marshall W.F."/>
            <person name="Qu L.H."/>
            <person name="Nelson D.R."/>
            <person name="Sanderfoot A.A."/>
            <person name="Spalding M.H."/>
            <person name="Kapitonov V.V."/>
            <person name="Ren Q."/>
            <person name="Ferris P."/>
            <person name="Lindquist E."/>
            <person name="Shapiro H."/>
            <person name="Lucas S.M."/>
            <person name="Grimwood J."/>
            <person name="Schmutz J."/>
            <person name="Cardol P."/>
            <person name="Cerutti H."/>
            <person name="Chanfreau G."/>
            <person name="Chen C.L."/>
            <person name="Cognat V."/>
            <person name="Croft M.T."/>
            <person name="Dent R."/>
            <person name="Dutcher S."/>
            <person name="Fernandez E."/>
            <person name="Fukuzawa H."/>
            <person name="Gonzalez-Ballester D."/>
            <person name="Gonzalez-Halphen D."/>
            <person name="Hallmann A."/>
            <person name="Hanikenne M."/>
            <person name="Hippler M."/>
            <person name="Inwood W."/>
            <person name="Jabbari K."/>
            <person name="Kalanon M."/>
            <person name="Kuras R."/>
            <person name="Lefebvre P.A."/>
            <person name="Lemaire S.D."/>
            <person name="Lobanov A.V."/>
            <person name="Lohr M."/>
            <person name="Manuell A."/>
            <person name="Meier I."/>
            <person name="Mets L."/>
            <person name="Mittag M."/>
            <person name="Mittelmeier T."/>
            <person name="Moroney J.V."/>
            <person name="Moseley J."/>
            <person name="Napoli C."/>
            <person name="Nedelcu A.M."/>
            <person name="Niyogi K."/>
            <person name="Novoselov S.V."/>
            <person name="Paulsen I.T."/>
            <person name="Pazour G."/>
            <person name="Purton S."/>
            <person name="Ral J.P."/>
            <person name="Riano-Pachon D.M."/>
            <person name="Riekhof W."/>
            <person name="Rymarquis L."/>
            <person name="Schroda M."/>
            <person name="Stern D."/>
            <person name="Umen J."/>
            <person name="Willows R."/>
            <person name="Wilson N."/>
            <person name="Zimmer S.L."/>
            <person name="Allmer J."/>
            <person name="Balk J."/>
            <person name="Bisova K."/>
            <person name="Chen C.J."/>
            <person name="Elias M."/>
            <person name="Gendler K."/>
            <person name="Hauser C."/>
            <person name="Lamb M.R."/>
            <person name="Ledford H."/>
            <person name="Long J.C."/>
            <person name="Minagawa J."/>
            <person name="Page M.D."/>
            <person name="Pan J."/>
            <person name="Pootakham W."/>
            <person name="Roje S."/>
            <person name="Rose A."/>
            <person name="Stahlberg E."/>
            <person name="Terauchi A.M."/>
            <person name="Yang P."/>
            <person name="Ball S."/>
            <person name="Bowler C."/>
            <person name="Dieckmann C.L."/>
            <person name="Gladyshev V.N."/>
            <person name="Green P."/>
            <person name="Jorgensen R."/>
            <person name="Mayfield S."/>
            <person name="Mueller-Roeber B."/>
            <person name="Rajamani S."/>
            <person name="Sayre R.T."/>
            <person name="Brokstein P."/>
            <person name="Dubchak I."/>
            <person name="Goodstein D."/>
            <person name="Hornick L."/>
            <person name="Huang Y.W."/>
            <person name="Jhaveri J."/>
            <person name="Luo Y."/>
            <person name="Martinez D."/>
            <person name="Ngau W.C."/>
            <person name="Otillar B."/>
            <person name="Poliakov A."/>
            <person name="Porter A."/>
            <person name="Szajkowski L."/>
            <person name="Werner G."/>
            <person name="Zhou K."/>
            <person name="Grigoriev I.V."/>
            <person name="Rokhsar D.S."/>
            <person name="Grossman A.R."/>
        </authorList>
    </citation>
    <scope>NUCLEOTIDE SEQUENCE [LARGE SCALE GENOMIC DNA]</scope>
    <source>
        <strain evidence="2">CC-503</strain>
    </source>
</reference>
<dbReference type="RefSeq" id="XP_042928594.1">
    <property type="nucleotide sequence ID" value="XM_043058680.1"/>
</dbReference>
<dbReference type="Proteomes" id="UP000006906">
    <property type="component" value="Chromosome 1"/>
</dbReference>
<evidence type="ECO:0000313" key="1">
    <source>
        <dbReference type="EMBL" id="PNW88535.1"/>
    </source>
</evidence>
<dbReference type="KEGG" id="cre:CHLRE_01g033532v5"/>
<dbReference type="GeneID" id="66052085"/>
<keyword evidence="2" id="KW-1185">Reference proteome</keyword>
<organism evidence="1 2">
    <name type="scientific">Chlamydomonas reinhardtii</name>
    <name type="common">Chlamydomonas smithii</name>
    <dbReference type="NCBI Taxonomy" id="3055"/>
    <lineage>
        <taxon>Eukaryota</taxon>
        <taxon>Viridiplantae</taxon>
        <taxon>Chlorophyta</taxon>
        <taxon>core chlorophytes</taxon>
        <taxon>Chlorophyceae</taxon>
        <taxon>CS clade</taxon>
        <taxon>Chlamydomonadales</taxon>
        <taxon>Chlamydomonadaceae</taxon>
        <taxon>Chlamydomonas</taxon>
    </lineage>
</organism>
<accession>A0A2K3E6V8</accession>
<dbReference type="InParanoid" id="A0A2K3E6V8"/>
<dbReference type="AlphaFoldDB" id="A0A2K3E6V8"/>
<proteinExistence type="predicted"/>
<dbReference type="EMBL" id="CM008962">
    <property type="protein sequence ID" value="PNW88535.1"/>
    <property type="molecule type" value="Genomic_DNA"/>
</dbReference>
<gene>
    <name evidence="1" type="ORF">CHLRE_01g033532v5</name>
</gene>
<sequence length="91" mass="10364">MRGDMHLQFHYRHPREPVRQAVSRNTPGSEGWPQLRQELKMRLLTLRREGDPLGVVETLRDVRKLPSLRASGPAGSTADVMSVAVRVRRVP</sequence>
<protein>
    <submittedName>
        <fullName evidence="1">Uncharacterized protein</fullName>
    </submittedName>
</protein>
<dbReference type="OrthoDB" id="10633367at2759"/>
<name>A0A2K3E6V8_CHLRE</name>
<dbReference type="Gramene" id="PNW88535">
    <property type="protein sequence ID" value="PNW88535"/>
    <property type="gene ID" value="CHLRE_01g033532v5"/>
</dbReference>